<keyword evidence="1" id="KW-1133">Transmembrane helix</keyword>
<protein>
    <recommendedName>
        <fullName evidence="4">PEP-CTERM protein-sorting domain-containing protein</fullName>
    </recommendedName>
</protein>
<name>A0ABP8FMC2_9BACT</name>
<sequence length="58" mass="6765">MNTRNANMLLNGMLVVSFLILMRNIEHPNIMVPALSFVGFLIFVVFKFIITLRNRKQK</sequence>
<dbReference type="RefSeq" id="WP_345166050.1">
    <property type="nucleotide sequence ID" value="NZ_BAABGX010000002.1"/>
</dbReference>
<dbReference type="Proteomes" id="UP001501844">
    <property type="component" value="Unassembled WGS sequence"/>
</dbReference>
<evidence type="ECO:0008006" key="4">
    <source>
        <dbReference type="Google" id="ProtNLM"/>
    </source>
</evidence>
<accession>A0ABP8FMC2</accession>
<dbReference type="EMBL" id="BAABGX010000002">
    <property type="protein sequence ID" value="GAA4307089.1"/>
    <property type="molecule type" value="Genomic_DNA"/>
</dbReference>
<organism evidence="2 3">
    <name type="scientific">Nibribacter koreensis</name>
    <dbReference type="NCBI Taxonomy" id="1084519"/>
    <lineage>
        <taxon>Bacteria</taxon>
        <taxon>Pseudomonadati</taxon>
        <taxon>Bacteroidota</taxon>
        <taxon>Cytophagia</taxon>
        <taxon>Cytophagales</taxon>
        <taxon>Hymenobacteraceae</taxon>
        <taxon>Nibribacter</taxon>
    </lineage>
</organism>
<proteinExistence type="predicted"/>
<evidence type="ECO:0000313" key="3">
    <source>
        <dbReference type="Proteomes" id="UP001501844"/>
    </source>
</evidence>
<keyword evidence="1" id="KW-0812">Transmembrane</keyword>
<comment type="caution">
    <text evidence="2">The sequence shown here is derived from an EMBL/GenBank/DDBJ whole genome shotgun (WGS) entry which is preliminary data.</text>
</comment>
<keyword evidence="1" id="KW-0472">Membrane</keyword>
<reference evidence="3" key="1">
    <citation type="journal article" date="2019" name="Int. J. Syst. Evol. Microbiol.">
        <title>The Global Catalogue of Microorganisms (GCM) 10K type strain sequencing project: providing services to taxonomists for standard genome sequencing and annotation.</title>
        <authorList>
            <consortium name="The Broad Institute Genomics Platform"/>
            <consortium name="The Broad Institute Genome Sequencing Center for Infectious Disease"/>
            <person name="Wu L."/>
            <person name="Ma J."/>
        </authorList>
    </citation>
    <scope>NUCLEOTIDE SEQUENCE [LARGE SCALE GENOMIC DNA]</scope>
    <source>
        <strain evidence="3">JCM 17917</strain>
    </source>
</reference>
<feature type="transmembrane region" description="Helical" evidence="1">
    <location>
        <begin position="31"/>
        <end position="50"/>
    </location>
</feature>
<gene>
    <name evidence="2" type="ORF">GCM10023183_22750</name>
</gene>
<feature type="transmembrane region" description="Helical" evidence="1">
    <location>
        <begin position="7"/>
        <end position="25"/>
    </location>
</feature>
<keyword evidence="3" id="KW-1185">Reference proteome</keyword>
<evidence type="ECO:0000313" key="2">
    <source>
        <dbReference type="EMBL" id="GAA4307089.1"/>
    </source>
</evidence>
<evidence type="ECO:0000256" key="1">
    <source>
        <dbReference type="SAM" id="Phobius"/>
    </source>
</evidence>